<feature type="transmembrane region" description="Helical" evidence="8">
    <location>
        <begin position="230"/>
        <end position="248"/>
    </location>
</feature>
<keyword evidence="7 8" id="KW-0472">Membrane</keyword>
<keyword evidence="5 8" id="KW-0812">Transmembrane</keyword>
<feature type="transmembrane region" description="Helical" evidence="8">
    <location>
        <begin position="205"/>
        <end position="224"/>
    </location>
</feature>
<keyword evidence="3" id="KW-0813">Transport</keyword>
<dbReference type="Proteomes" id="UP000664779">
    <property type="component" value="Unassembled WGS sequence"/>
</dbReference>
<evidence type="ECO:0000256" key="3">
    <source>
        <dbReference type="ARBA" id="ARBA00022448"/>
    </source>
</evidence>
<dbReference type="InterPro" id="IPR052017">
    <property type="entry name" value="TSUP"/>
</dbReference>
<sequence>MSPISDPMFYAVAVPAVILAGLSKGGFGGSMAMLAVPLIALVISPIQAAGIMLPILVLMDVVGLIAYRGHYDRKSLWILVPPALLGIGVGWATAALVNEAFVRLLVGSMSLIFVADYLWRKRRGGLDKAAGHNRAKGSFWGAVAGFTSFVSHTGGPPFQLYMVPLRLEPTLFAGTAVIFFAVANTVKLVPYFFLGQFDMTNLATAAVLLPLAPLATLFGVWLVKVVKPDFFYSFIYIMMVIVGVKLIWDGATALMV</sequence>
<dbReference type="EMBL" id="JAFLNF010000008">
    <property type="protein sequence ID" value="MBO0346962.1"/>
    <property type="molecule type" value="Genomic_DNA"/>
</dbReference>
<evidence type="ECO:0000256" key="8">
    <source>
        <dbReference type="RuleBase" id="RU363041"/>
    </source>
</evidence>
<evidence type="ECO:0000313" key="10">
    <source>
        <dbReference type="Proteomes" id="UP000664779"/>
    </source>
</evidence>
<organism evidence="9 10">
    <name type="scientific">Roseibium limicola</name>
    <dbReference type="NCBI Taxonomy" id="2816037"/>
    <lineage>
        <taxon>Bacteria</taxon>
        <taxon>Pseudomonadati</taxon>
        <taxon>Pseudomonadota</taxon>
        <taxon>Alphaproteobacteria</taxon>
        <taxon>Hyphomicrobiales</taxon>
        <taxon>Stappiaceae</taxon>
        <taxon>Roseibium</taxon>
    </lineage>
</organism>
<feature type="transmembrane region" description="Helical" evidence="8">
    <location>
        <begin position="139"/>
        <end position="158"/>
    </location>
</feature>
<evidence type="ECO:0000256" key="4">
    <source>
        <dbReference type="ARBA" id="ARBA00022475"/>
    </source>
</evidence>
<evidence type="ECO:0000256" key="5">
    <source>
        <dbReference type="ARBA" id="ARBA00022692"/>
    </source>
</evidence>
<dbReference type="RefSeq" id="WP_206943405.1">
    <property type="nucleotide sequence ID" value="NZ_JAFLNF010000008.1"/>
</dbReference>
<feature type="transmembrane region" description="Helical" evidence="8">
    <location>
        <begin position="100"/>
        <end position="119"/>
    </location>
</feature>
<dbReference type="Pfam" id="PF01925">
    <property type="entry name" value="TauE"/>
    <property type="match status" value="1"/>
</dbReference>
<dbReference type="GO" id="GO:0005886">
    <property type="term" value="C:plasma membrane"/>
    <property type="evidence" value="ECO:0007669"/>
    <property type="project" value="UniProtKB-SubCell"/>
</dbReference>
<protein>
    <recommendedName>
        <fullName evidence="8">Probable membrane transporter protein</fullName>
    </recommendedName>
</protein>
<evidence type="ECO:0000256" key="7">
    <source>
        <dbReference type="ARBA" id="ARBA00023136"/>
    </source>
</evidence>
<feature type="transmembrane region" description="Helical" evidence="8">
    <location>
        <begin position="170"/>
        <end position="193"/>
    </location>
</feature>
<dbReference type="AlphaFoldDB" id="A0A939EQY2"/>
<comment type="subcellular location">
    <subcellularLocation>
        <location evidence="1 8">Cell membrane</location>
        <topology evidence="1 8">Multi-pass membrane protein</topology>
    </subcellularLocation>
</comment>
<keyword evidence="6 8" id="KW-1133">Transmembrane helix</keyword>
<feature type="transmembrane region" description="Helical" evidence="8">
    <location>
        <begin position="76"/>
        <end position="94"/>
    </location>
</feature>
<evidence type="ECO:0000256" key="1">
    <source>
        <dbReference type="ARBA" id="ARBA00004651"/>
    </source>
</evidence>
<comment type="caution">
    <text evidence="9">The sequence shown here is derived from an EMBL/GenBank/DDBJ whole genome shotgun (WGS) entry which is preliminary data.</text>
</comment>
<keyword evidence="10" id="KW-1185">Reference proteome</keyword>
<comment type="similarity">
    <text evidence="2 8">Belongs to the 4-toluene sulfonate uptake permease (TSUP) (TC 2.A.102) family.</text>
</comment>
<evidence type="ECO:0000313" key="9">
    <source>
        <dbReference type="EMBL" id="MBO0346962.1"/>
    </source>
</evidence>
<keyword evidence="4 8" id="KW-1003">Cell membrane</keyword>
<gene>
    <name evidence="9" type="ORF">J0X15_17175</name>
</gene>
<reference evidence="9" key="1">
    <citation type="submission" date="2021-03" db="EMBL/GenBank/DDBJ databases">
        <title>Roseibium sp. CAU 1637 isolated from Incheon.</title>
        <authorList>
            <person name="Kim W."/>
        </authorList>
    </citation>
    <scope>NUCLEOTIDE SEQUENCE</scope>
    <source>
        <strain evidence="9">CAU 1637</strain>
    </source>
</reference>
<evidence type="ECO:0000256" key="2">
    <source>
        <dbReference type="ARBA" id="ARBA00009142"/>
    </source>
</evidence>
<proteinExistence type="inferred from homology"/>
<accession>A0A939EQY2</accession>
<dbReference type="PANTHER" id="PTHR30269">
    <property type="entry name" value="TRANSMEMBRANE PROTEIN YFCA"/>
    <property type="match status" value="1"/>
</dbReference>
<dbReference type="InterPro" id="IPR002781">
    <property type="entry name" value="TM_pro_TauE-like"/>
</dbReference>
<dbReference type="PANTHER" id="PTHR30269:SF37">
    <property type="entry name" value="MEMBRANE TRANSPORTER PROTEIN"/>
    <property type="match status" value="1"/>
</dbReference>
<feature type="transmembrane region" description="Helical" evidence="8">
    <location>
        <begin position="38"/>
        <end position="64"/>
    </location>
</feature>
<evidence type="ECO:0000256" key="6">
    <source>
        <dbReference type="ARBA" id="ARBA00022989"/>
    </source>
</evidence>
<name>A0A939EQY2_9HYPH</name>